<gene>
    <name evidence="1" type="ORF">QUF16_12740</name>
</gene>
<dbReference type="Proteomes" id="UP001231451">
    <property type="component" value="Unassembled WGS sequence"/>
</dbReference>
<accession>A0AAP4N5B4</accession>
<dbReference type="EMBL" id="JAUCBG010000023">
    <property type="protein sequence ID" value="MDM7455218.1"/>
    <property type="molecule type" value="Genomic_DNA"/>
</dbReference>
<dbReference type="RefSeq" id="WP_289420796.1">
    <property type="nucleotide sequence ID" value="NZ_JAUCAH010000002.1"/>
</dbReference>
<comment type="caution">
    <text evidence="1">The sequence shown here is derived from an EMBL/GenBank/DDBJ whole genome shotgun (WGS) entry which is preliminary data.</text>
</comment>
<organism evidence="1 2">
    <name type="scientific">Lacticaseibacillus paracasei</name>
    <name type="common">Lactobacillus paracasei</name>
    <dbReference type="NCBI Taxonomy" id="1597"/>
    <lineage>
        <taxon>Bacteria</taxon>
        <taxon>Bacillati</taxon>
        <taxon>Bacillota</taxon>
        <taxon>Bacilli</taxon>
        <taxon>Lactobacillales</taxon>
        <taxon>Lactobacillaceae</taxon>
        <taxon>Lacticaseibacillus</taxon>
    </lineage>
</organism>
<protein>
    <submittedName>
        <fullName evidence="1">Uncharacterized protein</fullName>
    </submittedName>
</protein>
<sequence length="115" mass="12198">MLAMFKLNDDRTIMVKGIADATRRKAGEITDDGLNVCEVPEADFQAAVIGHTKLINGRLVADANYEPVQPVSNPSADDLIHAELAKQVANLTVSNASLAKQVATLVAAKNNEAKA</sequence>
<reference evidence="1" key="1">
    <citation type="submission" date="2023-06" db="EMBL/GenBank/DDBJ databases">
        <title>Draft Genome Sequences of lactic acid bacteria strains isolated from fermented milk products.</title>
        <authorList>
            <person name="Elcheninov A.G."/>
            <person name="Klyukina A."/>
            <person name="Zayulina K.S."/>
            <person name="Gavirova L.A."/>
            <person name="Shcherbakova P.A."/>
            <person name="Shestakov A.I."/>
            <person name="Kublanov I.V."/>
            <person name="Kochetkova T.V."/>
        </authorList>
    </citation>
    <scope>NUCLEOTIDE SEQUENCE</scope>
    <source>
        <strain evidence="1">TOM.1374</strain>
    </source>
</reference>
<proteinExistence type="predicted"/>
<evidence type="ECO:0000313" key="2">
    <source>
        <dbReference type="Proteomes" id="UP001231451"/>
    </source>
</evidence>
<dbReference type="AlphaFoldDB" id="A0AAP4N5B4"/>
<evidence type="ECO:0000313" key="1">
    <source>
        <dbReference type="EMBL" id="MDM7455218.1"/>
    </source>
</evidence>
<name>A0AAP4N5B4_LACPA</name>